<reference evidence="3" key="1">
    <citation type="submission" date="2016-10" db="EMBL/GenBank/DDBJ databases">
        <authorList>
            <person name="Varghese N."/>
            <person name="Submissions S."/>
        </authorList>
    </citation>
    <scope>NUCLEOTIDE SEQUENCE [LARGE SCALE GENOMIC DNA]</scope>
    <source>
        <strain evidence="3">DSM 19181</strain>
    </source>
</reference>
<keyword evidence="3" id="KW-1185">Reference proteome</keyword>
<keyword evidence="1" id="KW-1133">Transmembrane helix</keyword>
<keyword evidence="1" id="KW-0472">Membrane</keyword>
<name>A0A1G9A6K5_9LACT</name>
<evidence type="ECO:0000256" key="1">
    <source>
        <dbReference type="SAM" id="Phobius"/>
    </source>
</evidence>
<proteinExistence type="predicted"/>
<gene>
    <name evidence="2" type="ORF">SAMN04488098_101822</name>
</gene>
<dbReference type="Proteomes" id="UP000199433">
    <property type="component" value="Unassembled WGS sequence"/>
</dbReference>
<organism evidence="2 3">
    <name type="scientific">Alkalibacterium thalassium</name>
    <dbReference type="NCBI Taxonomy" id="426701"/>
    <lineage>
        <taxon>Bacteria</taxon>
        <taxon>Bacillati</taxon>
        <taxon>Bacillota</taxon>
        <taxon>Bacilli</taxon>
        <taxon>Lactobacillales</taxon>
        <taxon>Carnobacteriaceae</taxon>
        <taxon>Alkalibacterium</taxon>
    </lineage>
</organism>
<dbReference type="STRING" id="426701.SAMN04488098_101822"/>
<protein>
    <submittedName>
        <fullName evidence="2">Uncharacterized protein</fullName>
    </submittedName>
</protein>
<evidence type="ECO:0000313" key="2">
    <source>
        <dbReference type="EMBL" id="SDK22913.1"/>
    </source>
</evidence>
<keyword evidence="1" id="KW-0812">Transmembrane</keyword>
<feature type="transmembrane region" description="Helical" evidence="1">
    <location>
        <begin position="35"/>
        <end position="55"/>
    </location>
</feature>
<evidence type="ECO:0000313" key="3">
    <source>
        <dbReference type="Proteomes" id="UP000199433"/>
    </source>
</evidence>
<sequence>MGFFLSLAFIIAVVITVYRRLTATEDATGQERVVNGIIMVVMVIALAGLIGIFIIS</sequence>
<dbReference type="AlphaFoldDB" id="A0A1G9A6K5"/>
<dbReference type="RefSeq" id="WP_176759623.1">
    <property type="nucleotide sequence ID" value="NZ_FNFK01000018.1"/>
</dbReference>
<dbReference type="EMBL" id="FNFK01000018">
    <property type="protein sequence ID" value="SDK22913.1"/>
    <property type="molecule type" value="Genomic_DNA"/>
</dbReference>
<accession>A0A1G9A6K5</accession>